<evidence type="ECO:0000313" key="2">
    <source>
        <dbReference type="EMBL" id="ARS89316.1"/>
    </source>
</evidence>
<evidence type="ECO:0000313" key="3">
    <source>
        <dbReference type="Proteomes" id="UP000250088"/>
    </source>
</evidence>
<dbReference type="InterPro" id="IPR040624">
    <property type="entry name" value="HalOD1"/>
</dbReference>
<dbReference type="KEGG" id="naj:B1756_05860"/>
<dbReference type="AlphaFoldDB" id="A0A2Z2HQA4"/>
<evidence type="ECO:0000259" key="1">
    <source>
        <dbReference type="Pfam" id="PF18545"/>
    </source>
</evidence>
<sequence length="77" mass="8367">MCTDPIESVESVSLAVVMAVAQRRGIPVEELRPLYDVVDPDALDALCTAAEVSVTFSYEGYIVTINGDESIHLEEHS</sequence>
<dbReference type="EMBL" id="CP019893">
    <property type="protein sequence ID" value="ARS89316.1"/>
    <property type="molecule type" value="Genomic_DNA"/>
</dbReference>
<keyword evidence="3" id="KW-1185">Reference proteome</keyword>
<accession>A0A2Z2HQA4</accession>
<gene>
    <name evidence="2" type="ORF">B1756_05860</name>
</gene>
<organism evidence="2 3">
    <name type="scientific">Natrarchaeobaculum aegyptiacum</name>
    <dbReference type="NCBI Taxonomy" id="745377"/>
    <lineage>
        <taxon>Archaea</taxon>
        <taxon>Methanobacteriati</taxon>
        <taxon>Methanobacteriota</taxon>
        <taxon>Stenosarchaea group</taxon>
        <taxon>Halobacteria</taxon>
        <taxon>Halobacteriales</taxon>
        <taxon>Natrialbaceae</taxon>
        <taxon>Natrarchaeobaculum</taxon>
    </lineage>
</organism>
<name>A0A2Z2HQA4_9EURY</name>
<dbReference type="Pfam" id="PF18545">
    <property type="entry name" value="HalOD1"/>
    <property type="match status" value="1"/>
</dbReference>
<protein>
    <recommendedName>
        <fullName evidence="1">Halobacterial output domain-containing protein</fullName>
    </recommendedName>
</protein>
<dbReference type="Proteomes" id="UP000250088">
    <property type="component" value="Chromosome"/>
</dbReference>
<feature type="domain" description="Halobacterial output" evidence="1">
    <location>
        <begin position="10"/>
        <end position="74"/>
    </location>
</feature>
<reference evidence="3" key="1">
    <citation type="submission" date="2017-02" db="EMBL/GenBank/DDBJ databases">
        <title>Natronthermophilus aegyptiacus gen. nov.,sp. nov., an aerobic, extremely halophilic alkalithermophilic archaeon isolated from the athalassohaline Wadi An Natrun, Egypt.</title>
        <authorList>
            <person name="Zhao B."/>
        </authorList>
    </citation>
    <scope>NUCLEOTIDE SEQUENCE [LARGE SCALE GENOMIC DNA]</scope>
    <source>
        <strain evidence="3">JW/NM-HA 15</strain>
    </source>
</reference>
<proteinExistence type="predicted"/>